<dbReference type="OrthoDB" id="6491893at2"/>
<dbReference type="KEGG" id="aue:C5O00_13815"/>
<dbReference type="EMBL" id="CP027062">
    <property type="protein sequence ID" value="AVI52171.1"/>
    <property type="molecule type" value="Genomic_DNA"/>
</dbReference>
<proteinExistence type="predicted"/>
<keyword evidence="2" id="KW-1185">Reference proteome</keyword>
<dbReference type="Proteomes" id="UP000238442">
    <property type="component" value="Chromosome"/>
</dbReference>
<gene>
    <name evidence="1" type="ORF">C5O00_13815</name>
</gene>
<protein>
    <recommendedName>
        <fullName evidence="3">SnoaL-like domain-containing protein</fullName>
    </recommendedName>
</protein>
<evidence type="ECO:0008006" key="3">
    <source>
        <dbReference type="Google" id="ProtNLM"/>
    </source>
</evidence>
<sequence>MKTITLILTLFIVSCDLSKDINLASDEDKKLLHELHENYRDYWLQNDSTKVVNLFTENGALIPPGNPGNFVQGKAEIGNWWFATTNNTSYPITDFVYTKDSLIIVDSKTAVWEGVSTVGWNTVVNDSIISSSKSSSNFITVCTKVNGEWKILRQIWNVRPVN</sequence>
<dbReference type="SUPFAM" id="SSF54427">
    <property type="entry name" value="NTF2-like"/>
    <property type="match status" value="1"/>
</dbReference>
<dbReference type="PROSITE" id="PS51257">
    <property type="entry name" value="PROKAR_LIPOPROTEIN"/>
    <property type="match status" value="1"/>
</dbReference>
<evidence type="ECO:0000313" key="1">
    <source>
        <dbReference type="EMBL" id="AVI52171.1"/>
    </source>
</evidence>
<evidence type="ECO:0000313" key="2">
    <source>
        <dbReference type="Proteomes" id="UP000238442"/>
    </source>
</evidence>
<dbReference type="InterPro" id="IPR032710">
    <property type="entry name" value="NTF2-like_dom_sf"/>
</dbReference>
<dbReference type="RefSeq" id="WP_105217411.1">
    <property type="nucleotide sequence ID" value="NZ_CP027062.1"/>
</dbReference>
<dbReference type="Gene3D" id="3.10.450.50">
    <property type="match status" value="1"/>
</dbReference>
<organism evidence="1 2">
    <name type="scientific">Pukyongia salina</name>
    <dbReference type="NCBI Taxonomy" id="2094025"/>
    <lineage>
        <taxon>Bacteria</taxon>
        <taxon>Pseudomonadati</taxon>
        <taxon>Bacteroidota</taxon>
        <taxon>Flavobacteriia</taxon>
        <taxon>Flavobacteriales</taxon>
        <taxon>Flavobacteriaceae</taxon>
        <taxon>Pukyongia</taxon>
    </lineage>
</organism>
<accession>A0A2S0HZS7</accession>
<reference evidence="1 2" key="1">
    <citation type="submission" date="2018-02" db="EMBL/GenBank/DDBJ databases">
        <title>Genomic analysis of the strain RR4-38 isolated from a seawater recirculating aquaculture system.</title>
        <authorList>
            <person name="Kim Y.-S."/>
            <person name="Jang Y.H."/>
            <person name="Kim K.-H."/>
        </authorList>
    </citation>
    <scope>NUCLEOTIDE SEQUENCE [LARGE SCALE GENOMIC DNA]</scope>
    <source>
        <strain evidence="1 2">RR4-38</strain>
    </source>
</reference>
<name>A0A2S0HZS7_9FLAO</name>
<dbReference type="AlphaFoldDB" id="A0A2S0HZS7"/>